<dbReference type="Proteomes" id="UP000247409">
    <property type="component" value="Unassembled WGS sequence"/>
</dbReference>
<dbReference type="InterPro" id="IPR037721">
    <property type="entry name" value="Ferlin"/>
</dbReference>
<evidence type="ECO:0000256" key="7">
    <source>
        <dbReference type="SAM" id="Phobius"/>
    </source>
</evidence>
<accession>A0A2V3IT28</accession>
<feature type="domain" description="C2" evidence="8">
    <location>
        <begin position="597"/>
        <end position="720"/>
    </location>
</feature>
<evidence type="ECO:0000313" key="10">
    <source>
        <dbReference type="Proteomes" id="UP000247409"/>
    </source>
</evidence>
<dbReference type="Pfam" id="PF00168">
    <property type="entry name" value="C2"/>
    <property type="match status" value="4"/>
</dbReference>
<feature type="transmembrane region" description="Helical" evidence="7">
    <location>
        <begin position="2130"/>
        <end position="2149"/>
    </location>
</feature>
<comment type="caution">
    <text evidence="9">The sequence shown here is derived from an EMBL/GenBank/DDBJ whole genome shotgun (WGS) entry which is preliminary data.</text>
</comment>
<name>A0A2V3IT28_9FLOR</name>
<feature type="transmembrane region" description="Helical" evidence="7">
    <location>
        <begin position="2155"/>
        <end position="2174"/>
    </location>
</feature>
<feature type="domain" description="C2" evidence="8">
    <location>
        <begin position="1910"/>
        <end position="2044"/>
    </location>
</feature>
<organism evidence="9 10">
    <name type="scientific">Gracilariopsis chorda</name>
    <dbReference type="NCBI Taxonomy" id="448386"/>
    <lineage>
        <taxon>Eukaryota</taxon>
        <taxon>Rhodophyta</taxon>
        <taxon>Florideophyceae</taxon>
        <taxon>Rhodymeniophycidae</taxon>
        <taxon>Gracilariales</taxon>
        <taxon>Gracilariaceae</taxon>
        <taxon>Gracilariopsis</taxon>
    </lineage>
</organism>
<proteinExistence type="predicted"/>
<evidence type="ECO:0000256" key="1">
    <source>
        <dbReference type="ARBA" id="ARBA00004167"/>
    </source>
</evidence>
<dbReference type="InterPro" id="IPR035892">
    <property type="entry name" value="C2_domain_sf"/>
</dbReference>
<comment type="subcellular location">
    <subcellularLocation>
        <location evidence="1">Membrane</location>
        <topology evidence="1">Single-pass membrane protein</topology>
    </subcellularLocation>
</comment>
<feature type="compositionally biased region" description="Pro residues" evidence="6">
    <location>
        <begin position="47"/>
        <end position="56"/>
    </location>
</feature>
<feature type="domain" description="C2" evidence="8">
    <location>
        <begin position="1171"/>
        <end position="1298"/>
    </location>
</feature>
<keyword evidence="4 7" id="KW-1133">Transmembrane helix</keyword>
<dbReference type="SMART" id="SM00239">
    <property type="entry name" value="C2"/>
    <property type="match status" value="3"/>
</dbReference>
<sequence length="2200" mass="245785">MHPVHQDDEPQTPLLPGENLLPSLIPISTTSSDPEHQNQPAMSSRPTAPPARPTPGPAAKYRAKLRANPSVRFAKRLAHNAVNKAEDVGIGLLGVTDAALAAGEGVGRTAASGVGAVGSVVEDSVAGVFTASKSANVLVPRIVDTVKEVDISGTILKDLNRAIEVEHMKGTSNAESPLNTPWILLIFPILPIAFMYTKTALSIFVPPFLSVLVSVWTFFGWRFWFCLAIACMLALVLAWNSVKNIEPLRPITMQVDVAVIKLQTNARAQLHKQMPKVYKALDKILPPVTAALVALDRLATPNLGYSPLLAINAKLNGWIYDPKIREIRVTDDDQVTVTHPASPSSAAERSLPHSESESPAGTAASPAPKRTADGNNHNTPIVQKRDRGQAFVLSEGNGFVSQPKGDGLEFDAERITERLVPHSEGGGEMFEQYFHVEICLRHLSELHANYTSVWVEWLYNDVVIDRSVIRDITSSNDWKGFGASFDNYTLQGEVRLPMRADTTVVKGGFVDVPVRLVLRGRHGLPLYGNDGARRYMRDSPHASVIGEIQLSALRIGIGTDIDGITRSELRIPLHALGCEQYRAAVLRASARITPVDSSSYSYRQMLSQLPNGEWTVRVNVFELRNLRGVDNSGSSDPFVSATVMGITKKTGRQKQTLSCMVNQLLFFSSVRTGLEFEDEKIVIDVMDWSRTGAPKQIGVYTVDAKRMLELPAHEMYRKWFALQDPRGGKRPAGFIKMSITVVPPGGSPPFHDDTEDTEELSAGNLLKSSVLKTPKISYQNWAVHITVGWADMLPNMVGPGYRDAIRGRLIWNEEYVLPLTVINERVAQEGISLKLYHKVMPRLQDPFRTDKLIGQVNVSFEELFKNMTTAVVRGDPADGEDEGDRVRTVALMKPRYYNFYGKPQGEADPYDKGVAFRGRVLIGVGAKPGEVAEPFVRPCPPPPRPTLQFYKLDFCVLRATELPLKDGWSVRIDGRIGLYHFGETLEKPTIQSMCVEWKERSAIFIPNLQFPEDVEQVPDLFITLSARKPSTVPELEERLAENQEAVPEGTGSGENDSEWQPKAFVRLPAKHLICGQRDPRWMFMDYPGNNVLDATDNSVPGSILMVASLARYDPTKTGSYVSDADEKSVQRDLIPGPASKGNNNDDEIRPVHEPVTTLDATKKETDPDLYRIATVPKTYTYSIPLGAQRSYTLRALILQGRNLPAADDDGLSDPRFMVAMGDKSRTGSVLCRRTVSPLWEEAVEIRDINMREGQRKPNVNVLIYDDDDGEPMQYLGRSIIPCAELDTAEPSLQFAKWYPVFSVNPGVVVGEILADFQLIPTPVAIERPMPEPPTPIRSDSVMRISLVGLRDIKFLRYAVGKLWVECAVSAVSMKPERSKKGTILQQRAYEGNCNILDVLVLDIRIPEDIRLAPALNIYVYADYDHSESTDVVATACVPLEKWLSEHHRRLLTGETLIDDSFGTDAPVPERLYASDRRYHFRRNAKLAGEEPIGTKSLRLHEVKYHERRERKNMLVLHENRDILQVGFLKKDKPLTTAEERKEQKKKGSSVADKLSAALAPIRAIKYQVADVLADLMPDIAQALGIEVDEDVPLSSFLGVDDAKIDYDGTKQLKKSRGYCPVELESDFSEPAYGEFLLFRGDNRSLGNTIGRLQYTDQGQRNGASFPPILPVDEIQSTRTLVNREKKRAALEGARPAVGKVKARLDVVEVGKKDDEQSRKVRMTSLRSFGRVFVPTEVVVRVYVLRGINLQQIGAQCNPYLTARFYGGYPDFYTQKHHPIIDDDSPNFFEMFESRVKMPGGSVRIEVKDRMLPEAVLPISYPMMTKTEEGNPRIGWVQRELPVNIGKLGFGWSETIGETVIDLDARWYNSAWRSLARTPVETRSLYSEESVNLKGQLEMFIDIFDASEVDKRPKMFRAISISKPPQQKYEMRVVIYKIMDCMLPYTLQPNDPNKLAAFYIQARLGNRPEDEKSTDTCKYVADGLAEFNWRMKWALQLPSLDVKPRLKLQVFDDTSLGLGSDQLCALADIKLRSLFDEIVTTQQPIIKKKQWINMEHPNYPGVQARIQISLELTTAELAAKKKCFEAKGGYKESQHEDYVLPVPFRPAAFSLYNPVPYFNYLIISTVKNLQWTLATVLLIFPFLPMVVQFVFMITPWQWYAAGGVCGLGVLIRMSLVSAAKAARMQAEQEAATVVVEEEDTE</sequence>
<dbReference type="GO" id="GO:0007009">
    <property type="term" value="P:plasma membrane organization"/>
    <property type="evidence" value="ECO:0007669"/>
    <property type="project" value="TreeGrafter"/>
</dbReference>
<reference evidence="9 10" key="1">
    <citation type="journal article" date="2018" name="Mol. Biol. Evol.">
        <title>Analysis of the draft genome of the red seaweed Gracilariopsis chorda provides insights into genome size evolution in Rhodophyta.</title>
        <authorList>
            <person name="Lee J."/>
            <person name="Yang E.C."/>
            <person name="Graf L."/>
            <person name="Yang J.H."/>
            <person name="Qiu H."/>
            <person name="Zel Zion U."/>
            <person name="Chan C.X."/>
            <person name="Stephens T.G."/>
            <person name="Weber A.P.M."/>
            <person name="Boo G.H."/>
            <person name="Boo S.M."/>
            <person name="Kim K.M."/>
            <person name="Shin Y."/>
            <person name="Jung M."/>
            <person name="Lee S.J."/>
            <person name="Yim H.S."/>
            <person name="Lee J.H."/>
            <person name="Bhattacharya D."/>
            <person name="Yoon H.S."/>
        </authorList>
    </citation>
    <scope>NUCLEOTIDE SEQUENCE [LARGE SCALE GENOMIC DNA]</scope>
    <source>
        <strain evidence="9 10">SKKU-2015</strain>
        <tissue evidence="9">Whole body</tissue>
    </source>
</reference>
<dbReference type="EMBL" id="NBIV01000065">
    <property type="protein sequence ID" value="PXF45276.1"/>
    <property type="molecule type" value="Genomic_DNA"/>
</dbReference>
<dbReference type="Gene3D" id="2.60.40.150">
    <property type="entry name" value="C2 domain"/>
    <property type="match status" value="3"/>
</dbReference>
<evidence type="ECO:0000313" key="9">
    <source>
        <dbReference type="EMBL" id="PXF45276.1"/>
    </source>
</evidence>
<evidence type="ECO:0000256" key="6">
    <source>
        <dbReference type="SAM" id="MobiDB-lite"/>
    </source>
</evidence>
<evidence type="ECO:0000259" key="8">
    <source>
        <dbReference type="PROSITE" id="PS50004"/>
    </source>
</evidence>
<dbReference type="PANTHER" id="PTHR12546:SF33">
    <property type="entry name" value="SPERM VESICLE FUSION PROTEIN FER-1"/>
    <property type="match status" value="1"/>
</dbReference>
<evidence type="ECO:0000256" key="2">
    <source>
        <dbReference type="ARBA" id="ARBA00022692"/>
    </source>
</evidence>
<dbReference type="OrthoDB" id="270970at2759"/>
<feature type="transmembrane region" description="Helical" evidence="7">
    <location>
        <begin position="221"/>
        <end position="239"/>
    </location>
</feature>
<dbReference type="PROSITE" id="PS50004">
    <property type="entry name" value="C2"/>
    <property type="match status" value="3"/>
</dbReference>
<dbReference type="InterPro" id="IPR000008">
    <property type="entry name" value="C2_dom"/>
</dbReference>
<dbReference type="GO" id="GO:0016020">
    <property type="term" value="C:membrane"/>
    <property type="evidence" value="ECO:0007669"/>
    <property type="project" value="UniProtKB-SubCell"/>
</dbReference>
<evidence type="ECO:0000256" key="5">
    <source>
        <dbReference type="ARBA" id="ARBA00023136"/>
    </source>
</evidence>
<dbReference type="SUPFAM" id="SSF49562">
    <property type="entry name" value="C2 domain (Calcium/lipid-binding domain, CaLB)"/>
    <property type="match status" value="3"/>
</dbReference>
<evidence type="ECO:0000256" key="3">
    <source>
        <dbReference type="ARBA" id="ARBA00022737"/>
    </source>
</evidence>
<keyword evidence="2 7" id="KW-0812">Transmembrane</keyword>
<gene>
    <name evidence="9" type="ORF">BWQ96_04975</name>
</gene>
<keyword evidence="10" id="KW-1185">Reference proteome</keyword>
<dbReference type="PANTHER" id="PTHR12546">
    <property type="entry name" value="FER-1-LIKE"/>
    <property type="match status" value="1"/>
</dbReference>
<protein>
    <submittedName>
        <fullName evidence="9">Dysferlin</fullName>
    </submittedName>
</protein>
<feature type="region of interest" description="Disordered" evidence="6">
    <location>
        <begin position="331"/>
        <end position="383"/>
    </location>
</feature>
<feature type="region of interest" description="Disordered" evidence="6">
    <location>
        <begin position="1"/>
        <end position="59"/>
    </location>
</feature>
<feature type="compositionally biased region" description="Polar residues" evidence="6">
    <location>
        <begin position="335"/>
        <end position="347"/>
    </location>
</feature>
<keyword evidence="3" id="KW-0677">Repeat</keyword>
<evidence type="ECO:0000256" key="4">
    <source>
        <dbReference type="ARBA" id="ARBA00022989"/>
    </source>
</evidence>
<keyword evidence="5 7" id="KW-0472">Membrane</keyword>
<feature type="transmembrane region" description="Helical" evidence="7">
    <location>
        <begin position="182"/>
        <end position="209"/>
    </location>
</feature>